<dbReference type="RefSeq" id="WP_168060824.1">
    <property type="nucleotide sequence ID" value="NZ_VTOW01000002.1"/>
</dbReference>
<protein>
    <recommendedName>
        <fullName evidence="3">Tetratricopeptide repeat protein</fullName>
    </recommendedName>
</protein>
<name>A0A7X6DR73_9BACT</name>
<keyword evidence="2" id="KW-1185">Reference proteome</keyword>
<evidence type="ECO:0000313" key="2">
    <source>
        <dbReference type="Proteomes" id="UP000534783"/>
    </source>
</evidence>
<evidence type="ECO:0008006" key="3">
    <source>
        <dbReference type="Google" id="ProtNLM"/>
    </source>
</evidence>
<organism evidence="1 2">
    <name type="scientific">Candidatus Manganitrophus noduliformans</name>
    <dbReference type="NCBI Taxonomy" id="2606439"/>
    <lineage>
        <taxon>Bacteria</taxon>
        <taxon>Pseudomonadati</taxon>
        <taxon>Nitrospirota</taxon>
        <taxon>Nitrospiria</taxon>
        <taxon>Candidatus Troglogloeales</taxon>
        <taxon>Candidatus Manganitrophaceae</taxon>
        <taxon>Candidatus Manganitrophus</taxon>
    </lineage>
</organism>
<dbReference type="Proteomes" id="UP000534783">
    <property type="component" value="Unassembled WGS sequence"/>
</dbReference>
<proteinExistence type="predicted"/>
<evidence type="ECO:0000313" key="1">
    <source>
        <dbReference type="EMBL" id="NKE71834.1"/>
    </source>
</evidence>
<dbReference type="AlphaFoldDB" id="A0A7X6DR73"/>
<dbReference type="PROSITE" id="PS51257">
    <property type="entry name" value="PROKAR_LIPOPROTEIN"/>
    <property type="match status" value="1"/>
</dbReference>
<reference evidence="1 2" key="1">
    <citation type="journal article" date="2020" name="Nature">
        <title>Bacterial chemolithoautotrophy via manganese oxidation.</title>
        <authorList>
            <person name="Yu H."/>
            <person name="Leadbetter J.R."/>
        </authorList>
    </citation>
    <scope>NUCLEOTIDE SEQUENCE [LARGE SCALE GENOMIC DNA]</scope>
    <source>
        <strain evidence="1 2">Mn-1</strain>
    </source>
</reference>
<comment type="caution">
    <text evidence="1">The sequence shown here is derived from an EMBL/GenBank/DDBJ whole genome shotgun (WGS) entry which is preliminary data.</text>
</comment>
<sequence length="240" mass="27110">MRSKLSLVLLTLLFAACRPDRSDPAAVLTRYLSATYQQDLRTAYEELSSADRAFRNFDAFVHHMSMDESMGIEPLMKKATFSIETLEIDGERGRAVVRVHQPDADRITEDLLLAALSSAGSTMSPAEFDQFLKKQYHDRPVPMTTVRKGLGLVREEGGWRIAAGWPQEKKIGHLLLEAARLEELGTLEEAKTKYEEALRLNPNLVEVKDKIDSLAFGIKPSLEEQRDFQKFVNKLEGKTN</sequence>
<accession>A0A7X6DR73</accession>
<dbReference type="EMBL" id="VTOW01000002">
    <property type="protein sequence ID" value="NKE71834.1"/>
    <property type="molecule type" value="Genomic_DNA"/>
</dbReference>
<gene>
    <name evidence="1" type="ORF">MNODULE_13885</name>
</gene>